<gene>
    <name evidence="2" type="ORF">JEQ12_014814</name>
</gene>
<evidence type="ECO:0000313" key="3">
    <source>
        <dbReference type="Proteomes" id="UP000664991"/>
    </source>
</evidence>
<feature type="region of interest" description="Disordered" evidence="1">
    <location>
        <begin position="1"/>
        <end position="39"/>
    </location>
</feature>
<accession>A0A836AKK4</accession>
<dbReference type="EMBL" id="JAEMGP010000003">
    <property type="protein sequence ID" value="KAG5212385.1"/>
    <property type="molecule type" value="Genomic_DNA"/>
</dbReference>
<proteinExistence type="predicted"/>
<evidence type="ECO:0000313" key="2">
    <source>
        <dbReference type="EMBL" id="KAG5212385.1"/>
    </source>
</evidence>
<evidence type="ECO:0000256" key="1">
    <source>
        <dbReference type="SAM" id="MobiDB-lite"/>
    </source>
</evidence>
<name>A0A836AKK4_SHEEP</name>
<reference evidence="2 3" key="1">
    <citation type="submission" date="2020-12" db="EMBL/GenBank/DDBJ databases">
        <title>De novo assembly of Tibetan sheep genome.</title>
        <authorList>
            <person name="Li X."/>
        </authorList>
    </citation>
    <scope>NUCLEOTIDE SEQUENCE [LARGE SCALE GENOMIC DNA]</scope>
    <source>
        <tissue evidence="2">Heart</tissue>
    </source>
</reference>
<organism evidence="2 3">
    <name type="scientific">Ovis aries</name>
    <name type="common">Sheep</name>
    <dbReference type="NCBI Taxonomy" id="9940"/>
    <lineage>
        <taxon>Eukaryota</taxon>
        <taxon>Metazoa</taxon>
        <taxon>Chordata</taxon>
        <taxon>Craniata</taxon>
        <taxon>Vertebrata</taxon>
        <taxon>Euteleostomi</taxon>
        <taxon>Mammalia</taxon>
        <taxon>Eutheria</taxon>
        <taxon>Laurasiatheria</taxon>
        <taxon>Artiodactyla</taxon>
        <taxon>Ruminantia</taxon>
        <taxon>Pecora</taxon>
        <taxon>Bovidae</taxon>
        <taxon>Caprinae</taxon>
        <taxon>Ovis</taxon>
    </lineage>
</organism>
<feature type="compositionally biased region" description="Basic and acidic residues" evidence="1">
    <location>
        <begin position="1"/>
        <end position="18"/>
    </location>
</feature>
<sequence length="120" mass="12935">MFPERESGGGGERSRQEEADGGEPGSERELRRRCGPRGSVSCRFRCGGAQHQPGTRHRKSEFSGNEALWNLACLLEGRPEKAADVAFSSHAAMGPVEDLKGPVNLLPVTPKQIHLSAVSL</sequence>
<comment type="caution">
    <text evidence="2">The sequence shown here is derived from an EMBL/GenBank/DDBJ whole genome shotgun (WGS) entry which is preliminary data.</text>
</comment>
<dbReference type="AlphaFoldDB" id="A0A836AKK4"/>
<dbReference type="Proteomes" id="UP000664991">
    <property type="component" value="Unassembled WGS sequence"/>
</dbReference>
<protein>
    <submittedName>
        <fullName evidence="2">Uncharacterized protein</fullName>
    </submittedName>
</protein>